<protein>
    <submittedName>
        <fullName evidence="1">Uncharacterized protein</fullName>
    </submittedName>
</protein>
<keyword evidence="2" id="KW-1185">Reference proteome</keyword>
<dbReference type="VEuPathDB" id="FungiDB:CCM_04334"/>
<organism evidence="1 2">
    <name type="scientific">Cordyceps militaris (strain CM01)</name>
    <name type="common">Caterpillar fungus</name>
    <dbReference type="NCBI Taxonomy" id="983644"/>
    <lineage>
        <taxon>Eukaryota</taxon>
        <taxon>Fungi</taxon>
        <taxon>Dikarya</taxon>
        <taxon>Ascomycota</taxon>
        <taxon>Pezizomycotina</taxon>
        <taxon>Sordariomycetes</taxon>
        <taxon>Hypocreomycetidae</taxon>
        <taxon>Hypocreales</taxon>
        <taxon>Cordycipitaceae</taxon>
        <taxon>Cordyceps</taxon>
    </lineage>
</organism>
<accession>G3JEE9</accession>
<dbReference type="InParanoid" id="G3JEE9"/>
<name>G3JEE9_CORMM</name>
<reference evidence="1 2" key="1">
    <citation type="journal article" date="2011" name="Genome Biol.">
        <title>Genome sequence of the insect pathogenic fungus Cordyceps militaris, a valued traditional Chinese medicine.</title>
        <authorList>
            <person name="Zheng P."/>
            <person name="Xia Y."/>
            <person name="Xiao G."/>
            <person name="Xiong C."/>
            <person name="Hu X."/>
            <person name="Zhang S."/>
            <person name="Zheng H."/>
            <person name="Huang Y."/>
            <person name="Zhou Y."/>
            <person name="Wang S."/>
            <person name="Zhao G.P."/>
            <person name="Liu X."/>
            <person name="St Leger R.J."/>
            <person name="Wang C."/>
        </authorList>
    </citation>
    <scope>NUCLEOTIDE SEQUENCE [LARGE SCALE GENOMIC DNA]</scope>
    <source>
        <strain evidence="1 2">CM01</strain>
    </source>
</reference>
<evidence type="ECO:0000313" key="1">
    <source>
        <dbReference type="EMBL" id="EGX92962.1"/>
    </source>
</evidence>
<proteinExistence type="predicted"/>
<dbReference type="HOGENOM" id="CLU_1825191_0_0_1"/>
<dbReference type="GeneID" id="18166357"/>
<gene>
    <name evidence="1" type="ORF">CCM_04334</name>
</gene>
<dbReference type="Proteomes" id="UP000001610">
    <property type="component" value="Unassembled WGS sequence"/>
</dbReference>
<dbReference type="KEGG" id="cmt:CCM_04334"/>
<sequence length="141" mass="15769">MCAGSTTQAIRSSFAGREAELSLEEQLFAVDAMPRGIRVSKISKNIVRCSLSCGFISDELFIFIAIRECLHVGWIWSLRDGVWLFEARLLQNGSDSRVQSVKSTNTDSHTFPEVTGKNPKIKQDLIRGTADFHTVCDFKRA</sequence>
<dbReference type="EMBL" id="JH126401">
    <property type="protein sequence ID" value="EGX92962.1"/>
    <property type="molecule type" value="Genomic_DNA"/>
</dbReference>
<evidence type="ECO:0000313" key="2">
    <source>
        <dbReference type="Proteomes" id="UP000001610"/>
    </source>
</evidence>
<dbReference type="AlphaFoldDB" id="G3JEE9"/>
<dbReference type="RefSeq" id="XP_006669545.1">
    <property type="nucleotide sequence ID" value="XM_006669482.1"/>
</dbReference>